<protein>
    <submittedName>
        <fullName evidence="4">Pimeloyl-ACP methyl ester carboxylesterase</fullName>
    </submittedName>
</protein>
<feature type="chain" id="PRO_5031043908" evidence="2">
    <location>
        <begin position="24"/>
        <end position="298"/>
    </location>
</feature>
<reference evidence="4 5" key="1">
    <citation type="submission" date="2020-08" db="EMBL/GenBank/DDBJ databases">
        <title>Genomic Encyclopedia of Type Strains, Phase IV (KMG-IV): sequencing the most valuable type-strain genomes for metagenomic binning, comparative biology and taxonomic classification.</title>
        <authorList>
            <person name="Goeker M."/>
        </authorList>
    </citation>
    <scope>NUCLEOTIDE SEQUENCE [LARGE SCALE GENOMIC DNA]</scope>
    <source>
        <strain evidence="4 5">DSM 27057</strain>
    </source>
</reference>
<dbReference type="Pfam" id="PF12146">
    <property type="entry name" value="Hydrolase_4"/>
    <property type="match status" value="1"/>
</dbReference>
<evidence type="ECO:0000256" key="1">
    <source>
        <dbReference type="ARBA" id="ARBA00022801"/>
    </source>
</evidence>
<dbReference type="EMBL" id="JACIDX010000001">
    <property type="protein sequence ID" value="MBB3953471.1"/>
    <property type="molecule type" value="Genomic_DNA"/>
</dbReference>
<evidence type="ECO:0000313" key="4">
    <source>
        <dbReference type="EMBL" id="MBB3953471.1"/>
    </source>
</evidence>
<dbReference type="InterPro" id="IPR050261">
    <property type="entry name" value="FrsA_esterase"/>
</dbReference>
<feature type="signal peptide" evidence="2">
    <location>
        <begin position="1"/>
        <end position="23"/>
    </location>
</feature>
<dbReference type="SUPFAM" id="SSF53474">
    <property type="entry name" value="alpha/beta-Hydrolases"/>
    <property type="match status" value="1"/>
</dbReference>
<dbReference type="Gene3D" id="3.40.50.1820">
    <property type="entry name" value="alpha/beta hydrolase"/>
    <property type="match status" value="1"/>
</dbReference>
<evidence type="ECO:0000256" key="2">
    <source>
        <dbReference type="SAM" id="SignalP"/>
    </source>
</evidence>
<dbReference type="GO" id="GO:0052689">
    <property type="term" value="F:carboxylic ester hydrolase activity"/>
    <property type="evidence" value="ECO:0007669"/>
    <property type="project" value="UniProtKB-ARBA"/>
</dbReference>
<dbReference type="Proteomes" id="UP000548867">
    <property type="component" value="Unassembled WGS sequence"/>
</dbReference>
<dbReference type="RefSeq" id="WP_183622118.1">
    <property type="nucleotide sequence ID" value="NZ_JACIDX010000001.1"/>
</dbReference>
<feature type="domain" description="Serine aminopeptidase S33" evidence="3">
    <location>
        <begin position="71"/>
        <end position="221"/>
    </location>
</feature>
<accession>A0A7W6G4P9</accession>
<proteinExistence type="predicted"/>
<name>A0A7W6G4P9_9SPHN</name>
<dbReference type="AlphaFoldDB" id="A0A7W6G4P9"/>
<dbReference type="InterPro" id="IPR022742">
    <property type="entry name" value="Hydrolase_4"/>
</dbReference>
<comment type="caution">
    <text evidence="4">The sequence shown here is derived from an EMBL/GenBank/DDBJ whole genome shotgun (WGS) entry which is preliminary data.</text>
</comment>
<dbReference type="PANTHER" id="PTHR22946">
    <property type="entry name" value="DIENELACTONE HYDROLASE DOMAIN-CONTAINING PROTEIN-RELATED"/>
    <property type="match status" value="1"/>
</dbReference>
<evidence type="ECO:0000259" key="3">
    <source>
        <dbReference type="Pfam" id="PF12146"/>
    </source>
</evidence>
<sequence length="298" mass="31329">MTAPALARRALWAACLLAPLASAAAKPLPVPPAIYTDPAHDAAHPARMEVLHIPSGGVEINGVAYLASGAAPRSTVVICHGFPGNEKNLDLAQALRRAGWHAITFNYRGSWGSPGTFRFAQNPQDLQAVLAYLRDPAHAKALGIDTAHMAVVGHSMGGWVTAMAGAQDKGLVALGLISAANFGQIGQMAPEPRVKMMTENMETLASTPQALSEELGAHVTDYDFTSRAAALADKPLLVLTSDDGLAGEVAPLVAAIRKAGGKKLQTGHGATDHSWSDRRIDLEARIIRFLTPYLRSGA</sequence>
<evidence type="ECO:0000313" key="5">
    <source>
        <dbReference type="Proteomes" id="UP000548867"/>
    </source>
</evidence>
<gene>
    <name evidence="4" type="ORF">GGR38_000383</name>
</gene>
<organism evidence="4 5">
    <name type="scientific">Novosphingobium sediminicola</name>
    <dbReference type="NCBI Taxonomy" id="563162"/>
    <lineage>
        <taxon>Bacteria</taxon>
        <taxon>Pseudomonadati</taxon>
        <taxon>Pseudomonadota</taxon>
        <taxon>Alphaproteobacteria</taxon>
        <taxon>Sphingomonadales</taxon>
        <taxon>Sphingomonadaceae</taxon>
        <taxon>Novosphingobium</taxon>
    </lineage>
</organism>
<keyword evidence="1" id="KW-0378">Hydrolase</keyword>
<dbReference type="InterPro" id="IPR029058">
    <property type="entry name" value="AB_hydrolase_fold"/>
</dbReference>
<keyword evidence="2" id="KW-0732">Signal</keyword>
<dbReference type="PANTHER" id="PTHR22946:SF9">
    <property type="entry name" value="POLYKETIDE TRANSFERASE AF380"/>
    <property type="match status" value="1"/>
</dbReference>
<keyword evidence="5" id="KW-1185">Reference proteome</keyword>